<accession>A0A2S8GG54</accession>
<sequence>MQRRLKGLRGPLTWAIANLSADLPAELKLPFQLACEECYRSEEYQLTSGHIVLGLIKGSYLPAADATCDELLRKGRLALAAIVVRETDADAPPWQEPDSRHEYTIYVTTAAQQGLRWLEADGAAAEERSLNVEHFVVETRGLVGSDGQRVLDQLL</sequence>
<reference evidence="1 2" key="1">
    <citation type="submission" date="2018-02" db="EMBL/GenBank/DDBJ databases">
        <title>Comparative genomes isolates from brazilian mangrove.</title>
        <authorList>
            <person name="Araujo J.E."/>
            <person name="Taketani R.G."/>
            <person name="Silva M.C.P."/>
            <person name="Loureco M.V."/>
            <person name="Andreote F.D."/>
        </authorList>
    </citation>
    <scope>NUCLEOTIDE SEQUENCE [LARGE SCALE GENOMIC DNA]</scope>
    <source>
        <strain evidence="1 2">Nap-Phe MGV</strain>
    </source>
</reference>
<evidence type="ECO:0000313" key="1">
    <source>
        <dbReference type="EMBL" id="PQO43241.1"/>
    </source>
</evidence>
<dbReference type="AlphaFoldDB" id="A0A2S8GG54"/>
<name>A0A2S8GG54_9BACT</name>
<protein>
    <submittedName>
        <fullName evidence="1">Uncharacterized protein</fullName>
    </submittedName>
</protein>
<dbReference type="Proteomes" id="UP000237819">
    <property type="component" value="Unassembled WGS sequence"/>
</dbReference>
<proteinExistence type="predicted"/>
<gene>
    <name evidence="1" type="ORF">C5Y93_26445</name>
</gene>
<dbReference type="EMBL" id="PUHZ01000024">
    <property type="protein sequence ID" value="PQO43241.1"/>
    <property type="molecule type" value="Genomic_DNA"/>
</dbReference>
<evidence type="ECO:0000313" key="2">
    <source>
        <dbReference type="Proteomes" id="UP000237819"/>
    </source>
</evidence>
<organism evidence="1 2">
    <name type="scientific">Blastopirellula marina</name>
    <dbReference type="NCBI Taxonomy" id="124"/>
    <lineage>
        <taxon>Bacteria</taxon>
        <taxon>Pseudomonadati</taxon>
        <taxon>Planctomycetota</taxon>
        <taxon>Planctomycetia</taxon>
        <taxon>Pirellulales</taxon>
        <taxon>Pirellulaceae</taxon>
        <taxon>Blastopirellula</taxon>
    </lineage>
</organism>
<comment type="caution">
    <text evidence="1">The sequence shown here is derived from an EMBL/GenBank/DDBJ whole genome shotgun (WGS) entry which is preliminary data.</text>
</comment>
<dbReference type="RefSeq" id="WP_105338454.1">
    <property type="nucleotide sequence ID" value="NZ_PUHZ01000024.1"/>
</dbReference>